<proteinExistence type="predicted"/>
<organism evidence="4">
    <name type="scientific">Parvo-like hybrid virus UC12</name>
    <dbReference type="NCBI Taxonomy" id="1395612"/>
    <lineage>
        <taxon>Viruses</taxon>
        <taxon>Monodnaviria</taxon>
        <taxon>Shotokuvirae</taxon>
        <taxon>Cressdnaviricota</taxon>
        <taxon>Arfiviricetes</taxon>
        <taxon>Lineavirales</taxon>
        <taxon>Oomyviridae</taxon>
        <taxon>Nicoomyvirus</taxon>
        <taxon>Nicoomyvirus moldensis</taxon>
        <taxon>Parvovirus NIH-CQV</taxon>
    </lineage>
</organism>
<dbReference type="Gene3D" id="3.40.50.300">
    <property type="entry name" value="P-loop containing nucleotide triphosphate hydrolases"/>
    <property type="match status" value="1"/>
</dbReference>
<evidence type="ECO:0000256" key="2">
    <source>
        <dbReference type="ARBA" id="ARBA00014531"/>
    </source>
</evidence>
<keyword evidence="3" id="KW-1048">Host nucleus</keyword>
<evidence type="ECO:0000256" key="1">
    <source>
        <dbReference type="ARBA" id="ARBA00004147"/>
    </source>
</evidence>
<reference evidence="4" key="1">
    <citation type="submission" date="2020-01" db="EMBL/GenBank/DDBJ databases">
        <title>Viral genomes from wild and zoo birds in China.</title>
        <authorList>
            <person name="Xiao Y."/>
            <person name="Shan T."/>
            <person name="Yang S."/>
            <person name="Zhang W."/>
        </authorList>
    </citation>
    <scope>NUCLEOTIDE SEQUENCE</scope>
    <source>
        <strain evidence="4">Bsk136par02</strain>
    </source>
</reference>
<name>A0A6M3YPF3_9VIRU</name>
<accession>A0A6M3YPF3</accession>
<dbReference type="GO" id="GO:0042025">
    <property type="term" value="C:host cell nucleus"/>
    <property type="evidence" value="ECO:0007669"/>
    <property type="project" value="UniProtKB-SubCell"/>
</dbReference>
<evidence type="ECO:0000256" key="3">
    <source>
        <dbReference type="ARBA" id="ARBA00022562"/>
    </source>
</evidence>
<comment type="subcellular location">
    <subcellularLocation>
        <location evidence="1">Host nucleus</location>
    </subcellularLocation>
</comment>
<dbReference type="InterPro" id="IPR027417">
    <property type="entry name" value="P-loop_NTPase"/>
</dbReference>
<dbReference type="EMBL" id="MT138223">
    <property type="protein sequence ID" value="QJI53772.1"/>
    <property type="molecule type" value="Genomic_DNA"/>
</dbReference>
<dbReference type="SUPFAM" id="SSF52540">
    <property type="entry name" value="P-loop containing nucleoside triphosphate hydrolases"/>
    <property type="match status" value="1"/>
</dbReference>
<protein>
    <recommendedName>
        <fullName evidence="2">Replication-associated protein</fullName>
    </recommendedName>
</protein>
<sequence length="393" mass="45670">MLQAPKQQVTYNTQDRQWDARFNVQLDADLNKLLAAIQREWDSGKLRYVLVGGVEVGTRPYQDDYQVKHVHVCAIFHNRVSKSSILKNWDIKIGNGYYLVPRNRDLPYSGWKSHHIKEFSKVDPTRCTLLEMGDLPTDDNTAKKAAPSELEKNGKRKIDEILIDMRTLIEEGKEKEAFTKYPRNYLIYGERVKAMSIQKKDFFKTNGDPHIWCYGHPGSGKTAVLSFVYPNYFKKNLHNKFFDLYNPEIHTHVMLEDLDHEAVDKLSINFIKTLCDESGFALDQKYKTPQLARTCVLVTSNFTISDIVCDGQGLEENKAAIYRRFWHVNIYALLRTLGLKLIGKFDRMALKKEGNLDPSKLFITWDYAQDIPLCAPLRNPEHYQQVIKDCYYQ</sequence>
<evidence type="ECO:0000313" key="4">
    <source>
        <dbReference type="EMBL" id="QJI53772.1"/>
    </source>
</evidence>